<evidence type="ECO:0000313" key="3">
    <source>
        <dbReference type="Proteomes" id="UP001186944"/>
    </source>
</evidence>
<feature type="domain" description="BHLH" evidence="1">
    <location>
        <begin position="6"/>
        <end position="58"/>
    </location>
</feature>
<dbReference type="PANTHER" id="PTHR23349">
    <property type="entry name" value="BASIC HELIX-LOOP-HELIX TRANSCRIPTION FACTOR, TWIST"/>
    <property type="match status" value="1"/>
</dbReference>
<evidence type="ECO:0000313" key="2">
    <source>
        <dbReference type="EMBL" id="KAK3098469.1"/>
    </source>
</evidence>
<organism evidence="2 3">
    <name type="scientific">Pinctada imbricata</name>
    <name type="common">Atlantic pearl-oyster</name>
    <name type="synonym">Pinctada martensii</name>
    <dbReference type="NCBI Taxonomy" id="66713"/>
    <lineage>
        <taxon>Eukaryota</taxon>
        <taxon>Metazoa</taxon>
        <taxon>Spiralia</taxon>
        <taxon>Lophotrochozoa</taxon>
        <taxon>Mollusca</taxon>
        <taxon>Bivalvia</taxon>
        <taxon>Autobranchia</taxon>
        <taxon>Pteriomorphia</taxon>
        <taxon>Pterioida</taxon>
        <taxon>Pterioidea</taxon>
        <taxon>Pteriidae</taxon>
        <taxon>Pinctada</taxon>
    </lineage>
</organism>
<dbReference type="SMART" id="SM00353">
    <property type="entry name" value="HLH"/>
    <property type="match status" value="1"/>
</dbReference>
<reference evidence="2" key="1">
    <citation type="submission" date="2019-08" db="EMBL/GenBank/DDBJ databases">
        <title>The improved chromosome-level genome for the pearl oyster Pinctada fucata martensii using PacBio sequencing and Hi-C.</title>
        <authorList>
            <person name="Zheng Z."/>
        </authorList>
    </citation>
    <scope>NUCLEOTIDE SEQUENCE</scope>
    <source>
        <strain evidence="2">ZZ-2019</strain>
        <tissue evidence="2">Adductor muscle</tissue>
    </source>
</reference>
<proteinExistence type="predicted"/>
<dbReference type="PANTHER" id="PTHR23349:SF111">
    <property type="entry name" value="BHLH DOMAIN-CONTAINING PROTEIN"/>
    <property type="match status" value="1"/>
</dbReference>
<accession>A0AA88YBZ8</accession>
<evidence type="ECO:0000259" key="1">
    <source>
        <dbReference type="PROSITE" id="PS50888"/>
    </source>
</evidence>
<dbReference type="Proteomes" id="UP001186944">
    <property type="component" value="Unassembled WGS sequence"/>
</dbReference>
<dbReference type="Pfam" id="PF00010">
    <property type="entry name" value="HLH"/>
    <property type="match status" value="1"/>
</dbReference>
<dbReference type="Gene3D" id="4.10.280.10">
    <property type="entry name" value="Helix-loop-helix DNA-binding domain"/>
    <property type="match status" value="1"/>
</dbReference>
<dbReference type="InterPro" id="IPR011598">
    <property type="entry name" value="bHLH_dom"/>
</dbReference>
<dbReference type="SUPFAM" id="SSF47459">
    <property type="entry name" value="HLH, helix-loop-helix DNA-binding domain"/>
    <property type="match status" value="1"/>
</dbReference>
<dbReference type="GO" id="GO:0000977">
    <property type="term" value="F:RNA polymerase II transcription regulatory region sequence-specific DNA binding"/>
    <property type="evidence" value="ECO:0007669"/>
    <property type="project" value="TreeGrafter"/>
</dbReference>
<dbReference type="InterPro" id="IPR036638">
    <property type="entry name" value="HLH_DNA-bd_sf"/>
</dbReference>
<dbReference type="GO" id="GO:0032502">
    <property type="term" value="P:developmental process"/>
    <property type="evidence" value="ECO:0007669"/>
    <property type="project" value="TreeGrafter"/>
</dbReference>
<dbReference type="PROSITE" id="PS50888">
    <property type="entry name" value="BHLH"/>
    <property type="match status" value="1"/>
</dbReference>
<sequence length="114" mass="13161">MKNAVKGTDKRNARERKRVKGINEMLTILKQKLPEEWTSRKMSKLEILRKSALYIRRLSQMTQTETQNEDLASNTCADNNNIIIDTNSSRHSLRKPDDPVSADDIFERCNGINI</sequence>
<dbReference type="AlphaFoldDB" id="A0AA88YBZ8"/>
<name>A0AA88YBZ8_PINIB</name>
<dbReference type="EMBL" id="VSWD01000007">
    <property type="protein sequence ID" value="KAK3098469.1"/>
    <property type="molecule type" value="Genomic_DNA"/>
</dbReference>
<dbReference type="GO" id="GO:0000981">
    <property type="term" value="F:DNA-binding transcription factor activity, RNA polymerase II-specific"/>
    <property type="evidence" value="ECO:0007669"/>
    <property type="project" value="TreeGrafter"/>
</dbReference>
<gene>
    <name evidence="2" type="ORF">FSP39_019757</name>
</gene>
<comment type="caution">
    <text evidence="2">The sequence shown here is derived from an EMBL/GenBank/DDBJ whole genome shotgun (WGS) entry which is preliminary data.</text>
</comment>
<keyword evidence="3" id="KW-1185">Reference proteome</keyword>
<dbReference type="GO" id="GO:0046983">
    <property type="term" value="F:protein dimerization activity"/>
    <property type="evidence" value="ECO:0007669"/>
    <property type="project" value="InterPro"/>
</dbReference>
<protein>
    <recommendedName>
        <fullName evidence="1">BHLH domain-containing protein</fullName>
    </recommendedName>
</protein>
<dbReference type="InterPro" id="IPR050283">
    <property type="entry name" value="E-box_TF_Regulators"/>
</dbReference>